<dbReference type="Proteomes" id="UP000767238">
    <property type="component" value="Unassembled WGS sequence"/>
</dbReference>
<comment type="caution">
    <text evidence="2">The sequence shown here is derived from an EMBL/GenBank/DDBJ whole genome shotgun (WGS) entry which is preliminary data.</text>
</comment>
<reference evidence="2" key="2">
    <citation type="submission" date="2021-08" db="EMBL/GenBank/DDBJ databases">
        <authorList>
            <person name="Gostincar C."/>
            <person name="Sun X."/>
            <person name="Song Z."/>
            <person name="Gunde-Cimerman N."/>
        </authorList>
    </citation>
    <scope>NUCLEOTIDE SEQUENCE</scope>
    <source>
        <strain evidence="2">EXF-8016</strain>
    </source>
</reference>
<name>A0A9P8GCV4_AURME</name>
<dbReference type="EMBL" id="JAHFYH010000065">
    <property type="protein sequence ID" value="KAH0216284.1"/>
    <property type="molecule type" value="Genomic_DNA"/>
</dbReference>
<dbReference type="AlphaFoldDB" id="A0A9P8GCV4"/>
<organism evidence="2 3">
    <name type="scientific">Aureobasidium melanogenum</name>
    <name type="common">Aureobasidium pullulans var. melanogenum</name>
    <dbReference type="NCBI Taxonomy" id="46634"/>
    <lineage>
        <taxon>Eukaryota</taxon>
        <taxon>Fungi</taxon>
        <taxon>Dikarya</taxon>
        <taxon>Ascomycota</taxon>
        <taxon>Pezizomycotina</taxon>
        <taxon>Dothideomycetes</taxon>
        <taxon>Dothideomycetidae</taxon>
        <taxon>Dothideales</taxon>
        <taxon>Saccotheciaceae</taxon>
        <taxon>Aureobasidium</taxon>
    </lineage>
</organism>
<evidence type="ECO:0000313" key="2">
    <source>
        <dbReference type="EMBL" id="KAH0216284.1"/>
    </source>
</evidence>
<feature type="compositionally biased region" description="Polar residues" evidence="1">
    <location>
        <begin position="255"/>
        <end position="270"/>
    </location>
</feature>
<protein>
    <submittedName>
        <fullName evidence="2">Uncharacterized protein</fullName>
    </submittedName>
</protein>
<sequence>MIITSLPQFSTSLVLFSYRLFGHRPLQPTFTCNLNLLSPIPEEAFAPTIRDDVRTHPHLSPSMPPFKILTATHNDGEKQKRFGYKAPTFDAWLDIFLQDEMPDHFVGVLLNLDSDEVQNIKSCVRHHLRFRAVAESTHDVYYPATGPLPLRSRELLCRGGAPQLGWHLSPSKSTTLVRSVVALAVSLDFPHLFKEPASLEEARREWTPNSFNCYSEVPYHFRCDILARLIDICAEDMKKDKTLRAGATDPKPYTKKSTSDSGVTNDTSANKRARTELPPRNTRSSVKREHGTVE</sequence>
<reference evidence="2" key="1">
    <citation type="journal article" date="2021" name="J Fungi (Basel)">
        <title>Virulence traits and population genomics of the black yeast Aureobasidium melanogenum.</title>
        <authorList>
            <person name="Cernosa A."/>
            <person name="Sun X."/>
            <person name="Gostincar C."/>
            <person name="Fang C."/>
            <person name="Gunde-Cimerman N."/>
            <person name="Song Z."/>
        </authorList>
    </citation>
    <scope>NUCLEOTIDE SEQUENCE</scope>
    <source>
        <strain evidence="2">EXF-8016</strain>
    </source>
</reference>
<evidence type="ECO:0000313" key="3">
    <source>
        <dbReference type="Proteomes" id="UP000767238"/>
    </source>
</evidence>
<evidence type="ECO:0000256" key="1">
    <source>
        <dbReference type="SAM" id="MobiDB-lite"/>
    </source>
</evidence>
<gene>
    <name evidence="2" type="ORF">KCV03_g7625</name>
</gene>
<accession>A0A9P8GCV4</accession>
<feature type="region of interest" description="Disordered" evidence="1">
    <location>
        <begin position="244"/>
        <end position="294"/>
    </location>
</feature>
<dbReference type="OrthoDB" id="3932522at2759"/>
<proteinExistence type="predicted"/>
<feature type="non-terminal residue" evidence="2">
    <location>
        <position position="294"/>
    </location>
</feature>